<dbReference type="Gene3D" id="3.10.310.70">
    <property type="match status" value="1"/>
</dbReference>
<evidence type="ECO:0000313" key="2">
    <source>
        <dbReference type="EMBL" id="THG29061.1"/>
    </source>
</evidence>
<evidence type="ECO:0000313" key="3">
    <source>
        <dbReference type="Proteomes" id="UP000307380"/>
    </source>
</evidence>
<dbReference type="InterPro" id="IPR013108">
    <property type="entry name" value="Amidohydro_3"/>
</dbReference>
<gene>
    <name evidence="2" type="ORF">E6C70_15695</name>
</gene>
<dbReference type="OrthoDB" id="3238066at2"/>
<accession>A0A4S4FG36</accession>
<dbReference type="InterPro" id="IPR033932">
    <property type="entry name" value="YtcJ-like"/>
</dbReference>
<name>A0A4S4FG36_9MICO</name>
<evidence type="ECO:0000259" key="1">
    <source>
        <dbReference type="Pfam" id="PF07969"/>
    </source>
</evidence>
<dbReference type="GO" id="GO:0016810">
    <property type="term" value="F:hydrolase activity, acting on carbon-nitrogen (but not peptide) bonds"/>
    <property type="evidence" value="ECO:0007669"/>
    <property type="project" value="InterPro"/>
</dbReference>
<dbReference type="InterPro" id="IPR032466">
    <property type="entry name" value="Metal_Hydrolase"/>
</dbReference>
<dbReference type="Gene3D" id="2.30.40.10">
    <property type="entry name" value="Urease, subunit C, domain 1"/>
    <property type="match status" value="1"/>
</dbReference>
<dbReference type="Proteomes" id="UP000307380">
    <property type="component" value="Unassembled WGS sequence"/>
</dbReference>
<keyword evidence="2" id="KW-0378">Hydrolase</keyword>
<comment type="caution">
    <text evidence="2">The sequence shown here is derived from an EMBL/GenBank/DDBJ whole genome shotgun (WGS) entry which is preliminary data.</text>
</comment>
<sequence length="553" mass="58580">MPIADLVFVGASVFTAGEEAPRRADVAVSDGLILAIGTAEEIGELVGAGTRVVEASGRLILPGFQDAHAHPLFAGVELLQCDLTPATDAADCLGIIGEYAAAHPEAEWIQGAGWSMEFFDGGTPTAAALDAVVSDRPVLLSNRDHHGAWVNSRAIELAGLSAHTPDPVDGRIERAADGSPSGTLHEGATNLVECLAPPLDDELAYRGLLRAQEELFALGVTSWQDAWVGAQSGLADSLDVYRRALENGDLRARVVAALWWERDRGVEQLDDMLRRRDAIAVIGAPERLRADTVKIMVDGVAENFTAAMTAPYLDGHGHPTDNSGLSFIDPAVLADAVTRIDAAGMQVHFHALGDRAVREALDALQAARDANGVTDGRHHLAHLQVVAETDVERFAELGAAANLQALWACHEAQLDELTIPFLEPRLVERHYSFGDLQRAGVRLVAGSDWPVSSADPLAAAHVAVNRVGPGSDAEPLGSAAQKLDLATALSAYTAGSAYVNHREHMTGSLAVGLAADLVVLDRDPFAGPTDRIADTRVLSTWIDGECVFERAES</sequence>
<dbReference type="CDD" id="cd01300">
    <property type="entry name" value="YtcJ_like"/>
    <property type="match status" value="1"/>
</dbReference>
<keyword evidence="3" id="KW-1185">Reference proteome</keyword>
<dbReference type="InterPro" id="IPR011059">
    <property type="entry name" value="Metal-dep_hydrolase_composite"/>
</dbReference>
<dbReference type="EMBL" id="SSSN01000015">
    <property type="protein sequence ID" value="THG29061.1"/>
    <property type="molecule type" value="Genomic_DNA"/>
</dbReference>
<dbReference type="SUPFAM" id="SSF51338">
    <property type="entry name" value="Composite domain of metallo-dependent hydrolases"/>
    <property type="match status" value="1"/>
</dbReference>
<dbReference type="PANTHER" id="PTHR22642:SF2">
    <property type="entry name" value="PROTEIN LONG AFTER FAR-RED 3"/>
    <property type="match status" value="1"/>
</dbReference>
<dbReference type="Gene3D" id="3.20.20.140">
    <property type="entry name" value="Metal-dependent hydrolases"/>
    <property type="match status" value="1"/>
</dbReference>
<dbReference type="Pfam" id="PF07969">
    <property type="entry name" value="Amidohydro_3"/>
    <property type="match status" value="1"/>
</dbReference>
<dbReference type="AlphaFoldDB" id="A0A4S4FG36"/>
<organism evidence="2 3">
    <name type="scientific">Orlajensenia flava</name>
    <dbReference type="NCBI Taxonomy" id="2565934"/>
    <lineage>
        <taxon>Bacteria</taxon>
        <taxon>Bacillati</taxon>
        <taxon>Actinomycetota</taxon>
        <taxon>Actinomycetes</taxon>
        <taxon>Micrococcales</taxon>
        <taxon>Microbacteriaceae</taxon>
        <taxon>Orlajensenia</taxon>
    </lineage>
</organism>
<dbReference type="RefSeq" id="WP_136425450.1">
    <property type="nucleotide sequence ID" value="NZ_SSSN01000015.1"/>
</dbReference>
<dbReference type="PANTHER" id="PTHR22642">
    <property type="entry name" value="IMIDAZOLONEPROPIONASE"/>
    <property type="match status" value="1"/>
</dbReference>
<protein>
    <submittedName>
        <fullName evidence="2">Amidohydrolase</fullName>
    </submittedName>
</protein>
<proteinExistence type="predicted"/>
<feature type="domain" description="Amidohydrolase 3" evidence="1">
    <location>
        <begin position="51"/>
        <end position="548"/>
    </location>
</feature>
<dbReference type="SUPFAM" id="SSF51556">
    <property type="entry name" value="Metallo-dependent hydrolases"/>
    <property type="match status" value="1"/>
</dbReference>
<reference evidence="2 3" key="1">
    <citation type="submission" date="2019-04" db="EMBL/GenBank/DDBJ databases">
        <authorList>
            <person name="Jiang L."/>
        </authorList>
    </citation>
    <scope>NUCLEOTIDE SEQUENCE [LARGE SCALE GENOMIC DNA]</scope>
    <source>
        <strain evidence="2 3">YIM 131861</strain>
    </source>
</reference>